<feature type="domain" description="Metallo-beta-lactamase" evidence="5">
    <location>
        <begin position="13"/>
        <end position="178"/>
    </location>
</feature>
<dbReference type="Pfam" id="PF00753">
    <property type="entry name" value="Lactamase_B"/>
    <property type="match status" value="1"/>
</dbReference>
<evidence type="ECO:0000256" key="2">
    <source>
        <dbReference type="ARBA" id="ARBA00022723"/>
    </source>
</evidence>
<organism evidence="6 7">
    <name type="scientific">Candidatus Faecalibacterium intestinigallinarum</name>
    <dbReference type="NCBI Taxonomy" id="2838581"/>
    <lineage>
        <taxon>Bacteria</taxon>
        <taxon>Bacillati</taxon>
        <taxon>Bacillota</taxon>
        <taxon>Clostridia</taxon>
        <taxon>Eubacteriales</taxon>
        <taxon>Oscillospiraceae</taxon>
        <taxon>Faecalibacterium</taxon>
    </lineage>
</organism>
<protein>
    <submittedName>
        <fullName evidence="6">MBL fold metallo-hydrolase</fullName>
    </submittedName>
</protein>
<evidence type="ECO:0000259" key="5">
    <source>
        <dbReference type="SMART" id="SM00849"/>
    </source>
</evidence>
<dbReference type="SMART" id="SM00849">
    <property type="entry name" value="Lactamase_B"/>
    <property type="match status" value="1"/>
</dbReference>
<dbReference type="GO" id="GO:0046872">
    <property type="term" value="F:metal ion binding"/>
    <property type="evidence" value="ECO:0007669"/>
    <property type="project" value="UniProtKB-KW"/>
</dbReference>
<dbReference type="Proteomes" id="UP000823933">
    <property type="component" value="Unassembled WGS sequence"/>
</dbReference>
<name>A0A9D1Q7V6_9FIRM</name>
<comment type="cofactor">
    <cofactor evidence="1">
        <name>Zn(2+)</name>
        <dbReference type="ChEBI" id="CHEBI:29105"/>
    </cofactor>
</comment>
<dbReference type="InterPro" id="IPR051453">
    <property type="entry name" value="MBL_Glyoxalase_II"/>
</dbReference>
<evidence type="ECO:0000256" key="3">
    <source>
        <dbReference type="ARBA" id="ARBA00022801"/>
    </source>
</evidence>
<dbReference type="SUPFAM" id="SSF56281">
    <property type="entry name" value="Metallo-hydrolase/oxidoreductase"/>
    <property type="match status" value="1"/>
</dbReference>
<reference evidence="6" key="2">
    <citation type="submission" date="2021-04" db="EMBL/GenBank/DDBJ databases">
        <authorList>
            <person name="Gilroy R."/>
        </authorList>
    </citation>
    <scope>NUCLEOTIDE SEQUENCE</scope>
    <source>
        <strain evidence="6">ChiHcolR34-3080</strain>
    </source>
</reference>
<dbReference type="InterPro" id="IPR036866">
    <property type="entry name" value="RibonucZ/Hydroxyglut_hydro"/>
</dbReference>
<dbReference type="CDD" id="cd06262">
    <property type="entry name" value="metallo-hydrolase-like_MBL-fold"/>
    <property type="match status" value="1"/>
</dbReference>
<reference evidence="6" key="1">
    <citation type="journal article" date="2021" name="PeerJ">
        <title>Extensive microbial diversity within the chicken gut microbiome revealed by metagenomics and culture.</title>
        <authorList>
            <person name="Gilroy R."/>
            <person name="Ravi A."/>
            <person name="Getino M."/>
            <person name="Pursley I."/>
            <person name="Horton D.L."/>
            <person name="Alikhan N.F."/>
            <person name="Baker D."/>
            <person name="Gharbi K."/>
            <person name="Hall N."/>
            <person name="Watson M."/>
            <person name="Adriaenssens E.M."/>
            <person name="Foster-Nyarko E."/>
            <person name="Jarju S."/>
            <person name="Secka A."/>
            <person name="Antonio M."/>
            <person name="Oren A."/>
            <person name="Chaudhuri R.R."/>
            <person name="La Ragione R."/>
            <person name="Hildebrand F."/>
            <person name="Pallen M.J."/>
        </authorList>
    </citation>
    <scope>NUCLEOTIDE SEQUENCE</scope>
    <source>
        <strain evidence="6">ChiHcolR34-3080</strain>
    </source>
</reference>
<dbReference type="EMBL" id="DXHQ01000020">
    <property type="protein sequence ID" value="HIW08108.1"/>
    <property type="molecule type" value="Genomic_DNA"/>
</dbReference>
<dbReference type="PANTHER" id="PTHR46233">
    <property type="entry name" value="HYDROXYACYLGLUTATHIONE HYDROLASE GLOC"/>
    <property type="match status" value="1"/>
</dbReference>
<comment type="caution">
    <text evidence="6">The sequence shown here is derived from an EMBL/GenBank/DDBJ whole genome shotgun (WGS) entry which is preliminary data.</text>
</comment>
<dbReference type="AlphaFoldDB" id="A0A9D1Q7V6"/>
<accession>A0A9D1Q7V6</accession>
<keyword evidence="2" id="KW-0479">Metal-binding</keyword>
<gene>
    <name evidence="6" type="ORF">H9890_01745</name>
</gene>
<dbReference type="InterPro" id="IPR001279">
    <property type="entry name" value="Metallo-B-lactamas"/>
</dbReference>
<proteinExistence type="predicted"/>
<dbReference type="GO" id="GO:0016787">
    <property type="term" value="F:hydrolase activity"/>
    <property type="evidence" value="ECO:0007669"/>
    <property type="project" value="UniProtKB-KW"/>
</dbReference>
<keyword evidence="3" id="KW-0378">Hydrolase</keyword>
<dbReference type="PANTHER" id="PTHR46233:SF3">
    <property type="entry name" value="HYDROXYACYLGLUTATHIONE HYDROLASE GLOC"/>
    <property type="match status" value="1"/>
</dbReference>
<sequence>MKAYHVVGEAPMYTNTFLLISDSGSAAVIDPAAAAEDYNALLQKENAVLTDIFCTHGHYDHVGSAAALQKQWKARLWCEKADLGGGQFFPLQSADRGYEEGGVIRVGEMEFTVWHTPGHTPGSVCLLCGGYLFTGDTLFAGSIGRTDLPGGSTRQMNDSLRKLAALPIPGEAQVLPGHGDLSTFGEELKHNWYIKSACKQQD</sequence>
<keyword evidence="4" id="KW-0862">Zinc</keyword>
<evidence type="ECO:0000256" key="4">
    <source>
        <dbReference type="ARBA" id="ARBA00022833"/>
    </source>
</evidence>
<dbReference type="Gene3D" id="3.60.15.10">
    <property type="entry name" value="Ribonuclease Z/Hydroxyacylglutathione hydrolase-like"/>
    <property type="match status" value="1"/>
</dbReference>
<evidence type="ECO:0000313" key="6">
    <source>
        <dbReference type="EMBL" id="HIW08108.1"/>
    </source>
</evidence>
<evidence type="ECO:0000313" key="7">
    <source>
        <dbReference type="Proteomes" id="UP000823933"/>
    </source>
</evidence>
<evidence type="ECO:0000256" key="1">
    <source>
        <dbReference type="ARBA" id="ARBA00001947"/>
    </source>
</evidence>